<dbReference type="SUPFAM" id="SSF48295">
    <property type="entry name" value="TrpR-like"/>
    <property type="match status" value="2"/>
</dbReference>
<dbReference type="PANTHER" id="PTHR33795">
    <property type="entry name" value="INSERTION ELEMENT IS150 PROTEIN INSJ"/>
    <property type="match status" value="1"/>
</dbReference>
<dbReference type="eggNOG" id="COG2963">
    <property type="taxonomic scope" value="Bacteria"/>
</dbReference>
<proteinExistence type="predicted"/>
<dbReference type="EMBL" id="AP012157">
    <property type="protein sequence ID" value="BAK17298.1"/>
    <property type="molecule type" value="Genomic_DNA"/>
</dbReference>
<keyword evidence="2" id="KW-1185">Reference proteome</keyword>
<reference evidence="1 2" key="2">
    <citation type="journal article" date="2012" name="J. Biosci. Bioeng.">
        <title>Complete genome sequence and characterization of the N-acylhomoserine lactone-degrading gene of the potato leaf-associated Solibacillus silvestris.</title>
        <authorList>
            <person name="Morohoshi T."/>
            <person name="Tominaga Y."/>
            <person name="Someya N."/>
            <person name="Ikeda T."/>
        </authorList>
    </citation>
    <scope>NUCLEOTIDE SEQUENCE [LARGE SCALE GENOMIC DNA]</scope>
    <source>
        <strain evidence="1 2">StLB046</strain>
    </source>
</reference>
<dbReference type="STRING" id="1002809.SSIL_2875"/>
<dbReference type="Proteomes" id="UP000006691">
    <property type="component" value="Chromosome"/>
</dbReference>
<dbReference type="RefSeq" id="WP_014824415.1">
    <property type="nucleotide sequence ID" value="NC_018065.1"/>
</dbReference>
<evidence type="ECO:0000313" key="1">
    <source>
        <dbReference type="EMBL" id="BAK17298.1"/>
    </source>
</evidence>
<organism evidence="1 2">
    <name type="scientific">Solibacillus silvestris (strain StLB046)</name>
    <name type="common">Bacillus silvestris</name>
    <dbReference type="NCBI Taxonomy" id="1002809"/>
    <lineage>
        <taxon>Bacteria</taxon>
        <taxon>Bacillati</taxon>
        <taxon>Bacillota</taxon>
        <taxon>Bacilli</taxon>
        <taxon>Bacillales</taxon>
        <taxon>Caryophanaceae</taxon>
        <taxon>Solibacillus</taxon>
    </lineage>
</organism>
<dbReference type="AlphaFoldDB" id="F2F1W5"/>
<dbReference type="InterPro" id="IPR052057">
    <property type="entry name" value="IS150/IS1296_orfA-like"/>
</dbReference>
<evidence type="ECO:0000313" key="2">
    <source>
        <dbReference type="Proteomes" id="UP000006691"/>
    </source>
</evidence>
<dbReference type="KEGG" id="siv:SSIL_2875"/>
<accession>F2F1W5</accession>
<dbReference type="HOGENOM" id="CLU_027402_17_8_9"/>
<protein>
    <submittedName>
        <fullName evidence="1">Transposase</fullName>
    </submittedName>
</protein>
<name>F2F1W5_SOLSS</name>
<sequence>MGKMSAEDKLAAVERYLNGKESSRTVAADFGISHRHLLTLTNQYQKNGVEAFVRQYTNYTKTFKLDVLNYMTEHGTSLHETAAIFNIAASSSIRKFLFNNKVSYYTQANVYN</sequence>
<dbReference type="GO" id="GO:0043565">
    <property type="term" value="F:sequence-specific DNA binding"/>
    <property type="evidence" value="ECO:0007669"/>
    <property type="project" value="InterPro"/>
</dbReference>
<gene>
    <name evidence="1" type="ordered locus">SSIL_2875</name>
</gene>
<reference evidence="2" key="1">
    <citation type="submission" date="2011-04" db="EMBL/GenBank/DDBJ databases">
        <title>Genome sequence of Solibacillus silvestris StLB046.</title>
        <authorList>
            <person name="Morohoshi T."/>
            <person name="Someya N."/>
            <person name="Ikeda T."/>
        </authorList>
    </citation>
    <scope>NUCLEOTIDE SEQUENCE [LARGE SCALE GENOMIC DNA]</scope>
    <source>
        <strain evidence="2">StLB046</strain>
    </source>
</reference>
<dbReference type="InterPro" id="IPR010921">
    <property type="entry name" value="Trp_repressor/repl_initiator"/>
</dbReference>
<dbReference type="PANTHER" id="PTHR33795:SF1">
    <property type="entry name" value="INSERTION ELEMENT IS150 PROTEIN INSJ"/>
    <property type="match status" value="1"/>
</dbReference>